<evidence type="ECO:0000256" key="1">
    <source>
        <dbReference type="ARBA" id="ARBA00004340"/>
    </source>
</evidence>
<dbReference type="AlphaFoldDB" id="A0A6A3I9B5"/>
<accession>A0A6A3I9B5</accession>
<comment type="caution">
    <text evidence="5">The sequence shown here is derived from an EMBL/GenBank/DDBJ whole genome shotgun (WGS) entry which is preliminary data.</text>
</comment>
<gene>
    <name evidence="5" type="ORF">PR001_g24946</name>
</gene>
<dbReference type="GO" id="GO:0005576">
    <property type="term" value="C:extracellular region"/>
    <property type="evidence" value="ECO:0007669"/>
    <property type="project" value="UniProtKB-SubCell"/>
</dbReference>
<evidence type="ECO:0000259" key="4">
    <source>
        <dbReference type="Pfam" id="PF20147"/>
    </source>
</evidence>
<feature type="domain" description="Crinkler effector protein N-terminal" evidence="4">
    <location>
        <begin position="1"/>
        <end position="117"/>
    </location>
</feature>
<evidence type="ECO:0000313" key="5">
    <source>
        <dbReference type="EMBL" id="KAE8978072.1"/>
    </source>
</evidence>
<comment type="subcellular location">
    <subcellularLocation>
        <location evidence="1">Host cell</location>
    </subcellularLocation>
    <subcellularLocation>
        <location evidence="2">Secreted</location>
    </subcellularLocation>
</comment>
<reference evidence="5 6" key="1">
    <citation type="submission" date="2018-09" db="EMBL/GenBank/DDBJ databases">
        <title>Genomic investigation of the strawberry pathogen Phytophthora fragariae indicates pathogenicity is determined by transcriptional variation in three key races.</title>
        <authorList>
            <person name="Adams T.M."/>
            <person name="Armitage A.D."/>
            <person name="Sobczyk M.K."/>
            <person name="Bates H.J."/>
            <person name="Dunwell J.M."/>
            <person name="Nellist C.F."/>
            <person name="Harrison R.J."/>
        </authorList>
    </citation>
    <scope>NUCLEOTIDE SEQUENCE [LARGE SCALE GENOMIC DNA]</scope>
    <source>
        <strain evidence="5 6">SCRP249</strain>
    </source>
</reference>
<dbReference type="GO" id="GO:0043657">
    <property type="term" value="C:host cell"/>
    <property type="evidence" value="ECO:0007669"/>
    <property type="project" value="UniProtKB-SubCell"/>
</dbReference>
<keyword evidence="3" id="KW-0964">Secreted</keyword>
<evidence type="ECO:0000256" key="3">
    <source>
        <dbReference type="ARBA" id="ARBA00022525"/>
    </source>
</evidence>
<evidence type="ECO:0000313" key="6">
    <source>
        <dbReference type="Proteomes" id="UP000429607"/>
    </source>
</evidence>
<dbReference type="Proteomes" id="UP000429607">
    <property type="component" value="Unassembled WGS sequence"/>
</dbReference>
<dbReference type="EMBL" id="QXFV01003293">
    <property type="protein sequence ID" value="KAE8978072.1"/>
    <property type="molecule type" value="Genomic_DNA"/>
</dbReference>
<sequence>MKLFCAIVGVAGSAFSVRVDESDSVDDLKDAIKVDNPATFTCDAKDLELYLGKKDKGRGPWLTQLDVLQGVSDPGGYKRLEFTDAELQDVGLKSGELGEVSRPERADGKGPVHVLVVAPSSTATKIELLEDLQQQGVLQHVDEAVRQNMIDQAKKELELYRRRGEVIREKCPEYCKEILKKIDELFKSPRPLPFICVEGSSGVGKSQLAFALKGERPWFYWLASQVGVGSQSLYNNFSS</sequence>
<evidence type="ECO:0000256" key="2">
    <source>
        <dbReference type="ARBA" id="ARBA00004613"/>
    </source>
</evidence>
<dbReference type="Pfam" id="PF20147">
    <property type="entry name" value="Crinkler"/>
    <property type="match status" value="1"/>
</dbReference>
<dbReference type="InterPro" id="IPR045379">
    <property type="entry name" value="Crinkler_N"/>
</dbReference>
<name>A0A6A3I9B5_9STRA</name>
<protein>
    <recommendedName>
        <fullName evidence="4">Crinkler effector protein N-terminal domain-containing protein</fullName>
    </recommendedName>
</protein>
<organism evidence="5 6">
    <name type="scientific">Phytophthora rubi</name>
    <dbReference type="NCBI Taxonomy" id="129364"/>
    <lineage>
        <taxon>Eukaryota</taxon>
        <taxon>Sar</taxon>
        <taxon>Stramenopiles</taxon>
        <taxon>Oomycota</taxon>
        <taxon>Peronosporomycetes</taxon>
        <taxon>Peronosporales</taxon>
        <taxon>Peronosporaceae</taxon>
        <taxon>Phytophthora</taxon>
    </lineage>
</organism>
<feature type="non-terminal residue" evidence="5">
    <location>
        <position position="239"/>
    </location>
</feature>
<proteinExistence type="predicted"/>